<protein>
    <submittedName>
        <fullName evidence="1">Uncharacterized protein</fullName>
    </submittedName>
</protein>
<gene>
    <name evidence="1" type="ORF">Lbru_0771</name>
</gene>
<evidence type="ECO:0000313" key="1">
    <source>
        <dbReference type="EMBL" id="KTC86830.1"/>
    </source>
</evidence>
<name>A0A0W0STZ8_9GAMM</name>
<dbReference type="Proteomes" id="UP000054742">
    <property type="component" value="Unassembled WGS sequence"/>
</dbReference>
<reference evidence="1 2" key="1">
    <citation type="submission" date="2015-11" db="EMBL/GenBank/DDBJ databases">
        <title>Genomic analysis of 38 Legionella species identifies large and diverse effector repertoires.</title>
        <authorList>
            <person name="Burstein D."/>
            <person name="Amaro F."/>
            <person name="Zusman T."/>
            <person name="Lifshitz Z."/>
            <person name="Cohen O."/>
            <person name="Gilbert J.A."/>
            <person name="Pupko T."/>
            <person name="Shuman H.A."/>
            <person name="Segal G."/>
        </authorList>
    </citation>
    <scope>NUCLEOTIDE SEQUENCE [LARGE SCALE GENOMIC DNA]</scope>
    <source>
        <strain evidence="1 2">ATCC 43878</strain>
    </source>
</reference>
<dbReference type="AlphaFoldDB" id="A0A0W0STZ8"/>
<sequence>MSYKKSERTDNSKKNKELELLQLAQSAVSRSLTPYETSQLLRGIDKTHLQKFRLFLST</sequence>
<organism evidence="1 2">
    <name type="scientific">Legionella brunensis</name>
    <dbReference type="NCBI Taxonomy" id="29422"/>
    <lineage>
        <taxon>Bacteria</taxon>
        <taxon>Pseudomonadati</taxon>
        <taxon>Pseudomonadota</taxon>
        <taxon>Gammaproteobacteria</taxon>
        <taxon>Legionellales</taxon>
        <taxon>Legionellaceae</taxon>
        <taxon>Legionella</taxon>
    </lineage>
</organism>
<dbReference type="RefSeq" id="WP_157061483.1">
    <property type="nucleotide sequence ID" value="NZ_CAAAHU010000022.1"/>
</dbReference>
<evidence type="ECO:0000313" key="2">
    <source>
        <dbReference type="Proteomes" id="UP000054742"/>
    </source>
</evidence>
<dbReference type="OrthoDB" id="9966753at2"/>
<proteinExistence type="predicted"/>
<comment type="caution">
    <text evidence="1">The sequence shown here is derived from an EMBL/GenBank/DDBJ whole genome shotgun (WGS) entry which is preliminary data.</text>
</comment>
<keyword evidence="2" id="KW-1185">Reference proteome</keyword>
<accession>A0A0W0STZ8</accession>
<dbReference type="PATRIC" id="fig|29422.6.peg.805"/>
<dbReference type="EMBL" id="LNXV01000004">
    <property type="protein sequence ID" value="KTC86830.1"/>
    <property type="molecule type" value="Genomic_DNA"/>
</dbReference>